<protein>
    <recommendedName>
        <fullName evidence="2">dTDP-4-dehydrorhamnose reductase</fullName>
        <ecNumber evidence="2">1.1.1.133</ecNumber>
    </recommendedName>
</protein>
<comment type="caution">
    <text evidence="4">The sequence shown here is derived from an EMBL/GenBank/DDBJ whole genome shotgun (WGS) entry which is preliminary data.</text>
</comment>
<reference evidence="4 5" key="1">
    <citation type="submission" date="2023-03" db="EMBL/GenBank/DDBJ databases">
        <title>Bacillus Genome Sequencing.</title>
        <authorList>
            <person name="Dunlap C."/>
        </authorList>
    </citation>
    <scope>NUCLEOTIDE SEQUENCE [LARGE SCALE GENOMIC DNA]</scope>
    <source>
        <strain evidence="4 5">NRS-1351</strain>
    </source>
</reference>
<evidence type="ECO:0000259" key="3">
    <source>
        <dbReference type="Pfam" id="PF04321"/>
    </source>
</evidence>
<sequence>MKILVTGANGQLGRDIVKILGTRHEVYGLGREQLDITNEKQCENVLKDLNPDVIIHTAAYTAVDLAEKETELAFLVNAQGTKNLAITAESIGAKFCYISTDYVFDGTATNAYREDDEANPQSVYGKSKRAGEQHVQLLSSKFFIVRTSWVYGIYGANFVKTMLNLAKSRDSLMVVNDQFGSPTYTVDLVLFLEKLIKTEQYGIFHVSNAGICSWFKFACAIFEESGVKVQVNPCTTEEFPRSAPRPRNSAMQHEAIRANGFDEMRPWREALKAFLKELEESK</sequence>
<dbReference type="CDD" id="cd05254">
    <property type="entry name" value="dTDP_HR_like_SDR_e"/>
    <property type="match status" value="1"/>
</dbReference>
<proteinExistence type="inferred from homology"/>
<dbReference type="Proteomes" id="UP001355653">
    <property type="component" value="Unassembled WGS sequence"/>
</dbReference>
<dbReference type="PANTHER" id="PTHR10491">
    <property type="entry name" value="DTDP-4-DEHYDRORHAMNOSE REDUCTASE"/>
    <property type="match status" value="1"/>
</dbReference>
<dbReference type="InterPro" id="IPR029903">
    <property type="entry name" value="RmlD-like-bd"/>
</dbReference>
<evidence type="ECO:0000313" key="4">
    <source>
        <dbReference type="EMBL" id="MEB4794919.1"/>
    </source>
</evidence>
<comment type="similarity">
    <text evidence="1 2">Belongs to the dTDP-4-dehydrorhamnose reductase family.</text>
</comment>
<dbReference type="EC" id="1.1.1.133" evidence="2"/>
<comment type="pathway">
    <text evidence="2">Carbohydrate biosynthesis; dTDP-L-rhamnose biosynthesis.</text>
</comment>
<dbReference type="PANTHER" id="PTHR10491:SF4">
    <property type="entry name" value="METHIONINE ADENOSYLTRANSFERASE 2 SUBUNIT BETA"/>
    <property type="match status" value="1"/>
</dbReference>
<dbReference type="NCBIfam" id="TIGR01214">
    <property type="entry name" value="rmlD"/>
    <property type="match status" value="1"/>
</dbReference>
<dbReference type="Pfam" id="PF04321">
    <property type="entry name" value="RmlD_sub_bind"/>
    <property type="match status" value="1"/>
</dbReference>
<dbReference type="Gene3D" id="3.90.25.10">
    <property type="entry name" value="UDP-galactose 4-epimerase, domain 1"/>
    <property type="match status" value="1"/>
</dbReference>
<gene>
    <name evidence="4" type="primary">rfbD</name>
    <name evidence="4" type="ORF">P5G65_13500</name>
</gene>
<keyword evidence="2 4" id="KW-0560">Oxidoreductase</keyword>
<dbReference type="EMBL" id="JAROBY010000019">
    <property type="protein sequence ID" value="MEB4794919.1"/>
    <property type="molecule type" value="Genomic_DNA"/>
</dbReference>
<comment type="function">
    <text evidence="2">Catalyzes the reduction of dTDP-6-deoxy-L-lyxo-4-hexulose to yield dTDP-L-rhamnose.</text>
</comment>
<evidence type="ECO:0000256" key="2">
    <source>
        <dbReference type="RuleBase" id="RU364082"/>
    </source>
</evidence>
<evidence type="ECO:0000313" key="5">
    <source>
        <dbReference type="Proteomes" id="UP001355653"/>
    </source>
</evidence>
<dbReference type="Gene3D" id="3.40.50.720">
    <property type="entry name" value="NAD(P)-binding Rossmann-like Domain"/>
    <property type="match status" value="1"/>
</dbReference>
<dbReference type="RefSeq" id="WP_127457261.1">
    <property type="nucleotide sequence ID" value="NZ_JAROBY010000019.1"/>
</dbReference>
<accession>A0ABU6DB68</accession>
<dbReference type="InterPro" id="IPR036291">
    <property type="entry name" value="NAD(P)-bd_dom_sf"/>
</dbReference>
<name>A0ABU6DB68_9BACL</name>
<dbReference type="InterPro" id="IPR005913">
    <property type="entry name" value="dTDP_dehydrorham_reduct"/>
</dbReference>
<feature type="domain" description="RmlD-like substrate binding" evidence="3">
    <location>
        <begin position="1"/>
        <end position="278"/>
    </location>
</feature>
<keyword evidence="5" id="KW-1185">Reference proteome</keyword>
<dbReference type="SUPFAM" id="SSF51735">
    <property type="entry name" value="NAD(P)-binding Rossmann-fold domains"/>
    <property type="match status" value="1"/>
</dbReference>
<dbReference type="GO" id="GO:0008831">
    <property type="term" value="F:dTDP-4-dehydrorhamnose reductase activity"/>
    <property type="evidence" value="ECO:0007669"/>
    <property type="project" value="UniProtKB-EC"/>
</dbReference>
<evidence type="ECO:0000256" key="1">
    <source>
        <dbReference type="ARBA" id="ARBA00010944"/>
    </source>
</evidence>
<organism evidence="4 5">
    <name type="scientific">Paenibacillus chondroitinus</name>
    <dbReference type="NCBI Taxonomy" id="59842"/>
    <lineage>
        <taxon>Bacteria</taxon>
        <taxon>Bacillati</taxon>
        <taxon>Bacillota</taxon>
        <taxon>Bacilli</taxon>
        <taxon>Bacillales</taxon>
        <taxon>Paenibacillaceae</taxon>
        <taxon>Paenibacillus</taxon>
    </lineage>
</organism>
<keyword evidence="2" id="KW-0521">NADP</keyword>